<organism evidence="3 4">
    <name type="scientific">Noviherbaspirillum autotrophicum</name>
    <dbReference type="NCBI Taxonomy" id="709839"/>
    <lineage>
        <taxon>Bacteria</taxon>
        <taxon>Pseudomonadati</taxon>
        <taxon>Pseudomonadota</taxon>
        <taxon>Betaproteobacteria</taxon>
        <taxon>Burkholderiales</taxon>
        <taxon>Oxalobacteraceae</taxon>
        <taxon>Noviherbaspirillum</taxon>
    </lineage>
</organism>
<feature type="compositionally biased region" description="Polar residues" evidence="1">
    <location>
        <begin position="22"/>
        <end position="33"/>
    </location>
</feature>
<accession>A0A0C2BJC8</accession>
<dbReference type="GO" id="GO:0016788">
    <property type="term" value="F:hydrolase activity, acting on ester bonds"/>
    <property type="evidence" value="ECO:0007669"/>
    <property type="project" value="UniProtKB-ARBA"/>
</dbReference>
<dbReference type="AlphaFoldDB" id="A0A0C2BJC8"/>
<feature type="compositionally biased region" description="Low complexity" evidence="1">
    <location>
        <begin position="38"/>
        <end position="100"/>
    </location>
</feature>
<dbReference type="Gene3D" id="3.40.50.1110">
    <property type="entry name" value="SGNH hydrolase"/>
    <property type="match status" value="1"/>
</dbReference>
<dbReference type="CDD" id="cd00229">
    <property type="entry name" value="SGNH_hydrolase"/>
    <property type="match status" value="1"/>
</dbReference>
<dbReference type="STRING" id="709839.TSA66_03645"/>
<dbReference type="SUPFAM" id="SSF52266">
    <property type="entry name" value="SGNH hydrolase"/>
    <property type="match status" value="1"/>
</dbReference>
<dbReference type="RefSeq" id="WP_040039016.1">
    <property type="nucleotide sequence ID" value="NZ_JWJG01000028.1"/>
</dbReference>
<gene>
    <name evidence="3" type="ORF">TSA66_03645</name>
</gene>
<evidence type="ECO:0000313" key="4">
    <source>
        <dbReference type="Proteomes" id="UP000031572"/>
    </source>
</evidence>
<sequence>MKLSSLLAVVPFLLAACGGGSSSPEQAGASQPAATVLSAEPSAPAPAQAAAVPADAAQSASTPAASTQPAASANTSAQSSPTPTSTATPTPTATDSTPASGAPVLVEYYGDSIIWGWLPNNDWVRVDQPEPAVVGADTGLNVQNMGSPGRLAEHALAGDSVYPAWDQQMANSKATHVVIEYHSHDTVADTTARVRKLIQVAKASGKKVIVETIGPGNHSGNLSWEQISQAQRDAATAENVPVIDQSAYLKDYLTSSGKTVWDICADGLHPNPDIYVMKGHYAAKQLTVLK</sequence>
<dbReference type="InterPro" id="IPR013830">
    <property type="entry name" value="SGNH_hydro"/>
</dbReference>
<dbReference type="EMBL" id="JWJG01000028">
    <property type="protein sequence ID" value="KIF80104.1"/>
    <property type="molecule type" value="Genomic_DNA"/>
</dbReference>
<evidence type="ECO:0000256" key="1">
    <source>
        <dbReference type="SAM" id="MobiDB-lite"/>
    </source>
</evidence>
<protein>
    <recommendedName>
        <fullName evidence="2">SGNH hydrolase-type esterase domain-containing protein</fullName>
    </recommendedName>
</protein>
<dbReference type="Pfam" id="PF13472">
    <property type="entry name" value="Lipase_GDSL_2"/>
    <property type="match status" value="1"/>
</dbReference>
<feature type="domain" description="SGNH hydrolase-type esterase" evidence="2">
    <location>
        <begin position="109"/>
        <end position="275"/>
    </location>
</feature>
<dbReference type="PROSITE" id="PS51257">
    <property type="entry name" value="PROKAR_LIPOPROTEIN"/>
    <property type="match status" value="1"/>
</dbReference>
<reference evidence="3 4" key="1">
    <citation type="submission" date="2014-12" db="EMBL/GenBank/DDBJ databases">
        <title>Denitrispirillum autotrophicum gen. nov., sp. nov., Denitrifying, Facultatively Autotrophic Bacteria Isolated from Rice Paddy Soil.</title>
        <authorList>
            <person name="Ishii S."/>
            <person name="Ashida N."/>
            <person name="Ohno H."/>
            <person name="Otsuka S."/>
            <person name="Yokota A."/>
            <person name="Senoo K."/>
        </authorList>
    </citation>
    <scope>NUCLEOTIDE SEQUENCE [LARGE SCALE GENOMIC DNA]</scope>
    <source>
        <strain evidence="3 4">TSA66</strain>
    </source>
</reference>
<dbReference type="OrthoDB" id="8779864at2"/>
<dbReference type="Proteomes" id="UP000031572">
    <property type="component" value="Unassembled WGS sequence"/>
</dbReference>
<name>A0A0C2BJC8_9BURK</name>
<dbReference type="InterPro" id="IPR036514">
    <property type="entry name" value="SGNH_hydro_sf"/>
</dbReference>
<evidence type="ECO:0000259" key="2">
    <source>
        <dbReference type="Pfam" id="PF13472"/>
    </source>
</evidence>
<comment type="caution">
    <text evidence="3">The sequence shown here is derived from an EMBL/GenBank/DDBJ whole genome shotgun (WGS) entry which is preliminary data.</text>
</comment>
<proteinExistence type="predicted"/>
<keyword evidence="4" id="KW-1185">Reference proteome</keyword>
<evidence type="ECO:0000313" key="3">
    <source>
        <dbReference type="EMBL" id="KIF80104.1"/>
    </source>
</evidence>
<feature type="region of interest" description="Disordered" evidence="1">
    <location>
        <begin position="20"/>
        <end position="100"/>
    </location>
</feature>